<feature type="domain" description="ATP-grasp" evidence="10">
    <location>
        <begin position="127"/>
        <end position="309"/>
    </location>
</feature>
<evidence type="ECO:0000256" key="2">
    <source>
        <dbReference type="ARBA" id="ARBA00001946"/>
    </source>
</evidence>
<dbReference type="EMBL" id="UINC01011340">
    <property type="protein sequence ID" value="SVA50100.1"/>
    <property type="molecule type" value="Genomic_DNA"/>
</dbReference>
<keyword evidence="8" id="KW-0460">Magnesium</keyword>
<dbReference type="GO" id="GO:0005737">
    <property type="term" value="C:cytoplasm"/>
    <property type="evidence" value="ECO:0007669"/>
    <property type="project" value="TreeGrafter"/>
</dbReference>
<dbReference type="GO" id="GO:0004363">
    <property type="term" value="F:glutathione synthase activity"/>
    <property type="evidence" value="ECO:0007669"/>
    <property type="project" value="InterPro"/>
</dbReference>
<proteinExistence type="inferred from homology"/>
<dbReference type="GO" id="GO:0046872">
    <property type="term" value="F:metal ion binding"/>
    <property type="evidence" value="ECO:0007669"/>
    <property type="project" value="UniProtKB-KW"/>
</dbReference>
<dbReference type="GO" id="GO:0005524">
    <property type="term" value="F:ATP binding"/>
    <property type="evidence" value="ECO:0007669"/>
    <property type="project" value="UniProtKB-KW"/>
</dbReference>
<evidence type="ECO:0000256" key="8">
    <source>
        <dbReference type="ARBA" id="ARBA00022842"/>
    </source>
</evidence>
<keyword evidence="9" id="KW-0464">Manganese</keyword>
<sequence>MSIKKIIAIQADPIEKINIKTDTTFLLALEAQKRNYKIYWYQTKDLHFVNSKLFVDAEEVKFYEKKKKYFKIIKKHKFDLSKAKYILIRQNPPFNMDYITSTLFLDTIKNKTKIINNPTSVRNISEKLFSVNFLKFMPPTIFTKNIQEIKKFKNKYKKVVIKPIYGYAGKDILFLNGKFNLKKIKKYLKKFNHVMVQKFLPGITKGDKRVFIINGTVKGAIKRIPSKNSILSNLSQGGKAFKTILNSRELNISNHVAKKLKKQNIFFAGIDLVSNYLIGDINVTSPTGLKNHYDLTGINLAVVFWNTLEKLK</sequence>
<evidence type="ECO:0000256" key="4">
    <source>
        <dbReference type="ARBA" id="ARBA00022684"/>
    </source>
</evidence>
<dbReference type="Gene3D" id="3.40.50.20">
    <property type="match status" value="1"/>
</dbReference>
<dbReference type="InterPro" id="IPR006284">
    <property type="entry name" value="Glut_synth_pro"/>
</dbReference>
<evidence type="ECO:0000313" key="11">
    <source>
        <dbReference type="EMBL" id="SVA50100.1"/>
    </source>
</evidence>
<dbReference type="InterPro" id="IPR011761">
    <property type="entry name" value="ATP-grasp"/>
</dbReference>
<keyword evidence="6" id="KW-0547">Nucleotide-binding</keyword>
<name>A0A381WC39_9ZZZZ</name>
<organism evidence="11">
    <name type="scientific">marine metagenome</name>
    <dbReference type="NCBI Taxonomy" id="408172"/>
    <lineage>
        <taxon>unclassified sequences</taxon>
        <taxon>metagenomes</taxon>
        <taxon>ecological metagenomes</taxon>
    </lineage>
</organism>
<evidence type="ECO:0000256" key="7">
    <source>
        <dbReference type="ARBA" id="ARBA00022840"/>
    </source>
</evidence>
<dbReference type="InterPro" id="IPR016185">
    <property type="entry name" value="PreATP-grasp_dom_sf"/>
</dbReference>
<protein>
    <recommendedName>
        <fullName evidence="10">ATP-grasp domain-containing protein</fullName>
    </recommendedName>
</protein>
<dbReference type="PROSITE" id="PS50975">
    <property type="entry name" value="ATP_GRASP"/>
    <property type="match status" value="1"/>
</dbReference>
<evidence type="ECO:0000256" key="5">
    <source>
        <dbReference type="ARBA" id="ARBA00022723"/>
    </source>
</evidence>
<keyword evidence="7" id="KW-0067">ATP-binding</keyword>
<dbReference type="Pfam" id="PF02955">
    <property type="entry name" value="GSH-S_ATP"/>
    <property type="match status" value="1"/>
</dbReference>
<dbReference type="AlphaFoldDB" id="A0A381WC39"/>
<evidence type="ECO:0000256" key="1">
    <source>
        <dbReference type="ARBA" id="ARBA00001936"/>
    </source>
</evidence>
<accession>A0A381WC39</accession>
<keyword evidence="3" id="KW-0436">Ligase</keyword>
<keyword evidence="5" id="KW-0479">Metal-binding</keyword>
<gene>
    <name evidence="11" type="ORF">METZ01_LOCUS102954</name>
</gene>
<dbReference type="PANTHER" id="PTHR21621:SF4">
    <property type="entry name" value="GLUTATHIONE SYNTHETASE"/>
    <property type="match status" value="1"/>
</dbReference>
<dbReference type="Pfam" id="PF02951">
    <property type="entry name" value="GSH-S_N"/>
    <property type="match status" value="1"/>
</dbReference>
<dbReference type="PANTHER" id="PTHR21621">
    <property type="entry name" value="RIBOSOMAL PROTEIN S6 MODIFICATION PROTEIN"/>
    <property type="match status" value="1"/>
</dbReference>
<reference evidence="11" key="1">
    <citation type="submission" date="2018-05" db="EMBL/GenBank/DDBJ databases">
        <authorList>
            <person name="Lanie J.A."/>
            <person name="Ng W.-L."/>
            <person name="Kazmierczak K.M."/>
            <person name="Andrzejewski T.M."/>
            <person name="Davidsen T.M."/>
            <person name="Wayne K.J."/>
            <person name="Tettelin H."/>
            <person name="Glass J.I."/>
            <person name="Rusch D."/>
            <person name="Podicherti R."/>
            <person name="Tsui H.-C.T."/>
            <person name="Winkler M.E."/>
        </authorList>
    </citation>
    <scope>NUCLEOTIDE SEQUENCE</scope>
</reference>
<comment type="cofactor">
    <cofactor evidence="2">
        <name>Mg(2+)</name>
        <dbReference type="ChEBI" id="CHEBI:18420"/>
    </cofactor>
</comment>
<keyword evidence="4" id="KW-0317">Glutathione biosynthesis</keyword>
<dbReference type="HAMAP" id="MF_00162">
    <property type="entry name" value="GSH_S"/>
    <property type="match status" value="1"/>
</dbReference>
<dbReference type="InterPro" id="IPR004215">
    <property type="entry name" value="GSHS_N"/>
</dbReference>
<evidence type="ECO:0000256" key="6">
    <source>
        <dbReference type="ARBA" id="ARBA00022741"/>
    </source>
</evidence>
<dbReference type="SUPFAM" id="SSF56059">
    <property type="entry name" value="Glutathione synthetase ATP-binding domain-like"/>
    <property type="match status" value="1"/>
</dbReference>
<evidence type="ECO:0000256" key="9">
    <source>
        <dbReference type="ARBA" id="ARBA00023211"/>
    </source>
</evidence>
<dbReference type="Gene3D" id="3.30.470.20">
    <property type="entry name" value="ATP-grasp fold, B domain"/>
    <property type="match status" value="1"/>
</dbReference>
<dbReference type="Gene3D" id="3.30.1490.20">
    <property type="entry name" value="ATP-grasp fold, A domain"/>
    <property type="match status" value="1"/>
</dbReference>
<comment type="cofactor">
    <cofactor evidence="1">
        <name>Mn(2+)</name>
        <dbReference type="ChEBI" id="CHEBI:29035"/>
    </cofactor>
</comment>
<dbReference type="SUPFAM" id="SSF52440">
    <property type="entry name" value="PreATP-grasp domain"/>
    <property type="match status" value="1"/>
</dbReference>
<evidence type="ECO:0000256" key="3">
    <source>
        <dbReference type="ARBA" id="ARBA00022598"/>
    </source>
</evidence>
<evidence type="ECO:0000259" key="10">
    <source>
        <dbReference type="PROSITE" id="PS50975"/>
    </source>
</evidence>
<dbReference type="NCBIfam" id="TIGR01380">
    <property type="entry name" value="glut_syn"/>
    <property type="match status" value="1"/>
</dbReference>
<dbReference type="NCBIfam" id="NF003573">
    <property type="entry name" value="PRK05246.1"/>
    <property type="match status" value="1"/>
</dbReference>
<dbReference type="InterPro" id="IPR004218">
    <property type="entry name" value="GSHS_ATP-bd"/>
</dbReference>
<dbReference type="InterPro" id="IPR013815">
    <property type="entry name" value="ATP_grasp_subdomain_1"/>
</dbReference>